<dbReference type="GO" id="GO:0005634">
    <property type="term" value="C:nucleus"/>
    <property type="evidence" value="ECO:0007669"/>
    <property type="project" value="InterPro"/>
</dbReference>
<keyword evidence="1 6" id="KW-0479">Metal-binding</keyword>
<keyword evidence="4 5" id="KW-0238">DNA-binding</keyword>
<evidence type="ECO:0000313" key="9">
    <source>
        <dbReference type="EMBL" id="CAD7091826.1"/>
    </source>
</evidence>
<reference evidence="9 10" key="1">
    <citation type="submission" date="2020-11" db="EMBL/GenBank/DDBJ databases">
        <authorList>
            <person name="Wallbank WR R."/>
            <person name="Pardo Diaz C."/>
            <person name="Kozak K."/>
            <person name="Martin S."/>
            <person name="Jiggins C."/>
            <person name="Moest M."/>
            <person name="Warren A I."/>
            <person name="Generalovic N T."/>
            <person name="Byers J.R.P. K."/>
            <person name="Montejo-Kovacevich G."/>
            <person name="Yen C E."/>
        </authorList>
    </citation>
    <scope>NUCLEOTIDE SEQUENCE [LARGE SCALE GENOMIC DNA]</scope>
</reference>
<gene>
    <name evidence="9" type="ORF">HERILL_LOCUS14225</name>
</gene>
<sequence>MTPRRCCAKDCFNSKLNTKDIEYFPFPRSEFYAHKWAIAAGRSDLTLKSLQNLSKYHLCAEHFTADSFVNPPYNTKLKKTLRPLKVPMPTIFKNNMHKFDPCCRQIVEVNSSDPPSSPACDEPTALSDAEDTTTILVIPELLAELARSEKVRSRYSQEELIEEIKDAAILDEQYCGSKAALDDDEIKNEFLKHACRLCAGEFDYEQLTRIFTDRLIHETVDFVLPDQIKEDDGCSDLICPECLEKASKCVEIIKNFRKAQVPSYVECSDRIGPNKSE</sequence>
<dbReference type="InParanoid" id="A0A7R8V2T4"/>
<evidence type="ECO:0000256" key="6">
    <source>
        <dbReference type="PROSITE-ProRule" id="PRU01263"/>
    </source>
</evidence>
<evidence type="ECO:0000259" key="8">
    <source>
        <dbReference type="PROSITE" id="PS51915"/>
    </source>
</evidence>
<organism evidence="9 10">
    <name type="scientific">Hermetia illucens</name>
    <name type="common">Black soldier fly</name>
    <dbReference type="NCBI Taxonomy" id="343691"/>
    <lineage>
        <taxon>Eukaryota</taxon>
        <taxon>Metazoa</taxon>
        <taxon>Ecdysozoa</taxon>
        <taxon>Arthropoda</taxon>
        <taxon>Hexapoda</taxon>
        <taxon>Insecta</taxon>
        <taxon>Pterygota</taxon>
        <taxon>Neoptera</taxon>
        <taxon>Endopterygota</taxon>
        <taxon>Diptera</taxon>
        <taxon>Brachycera</taxon>
        <taxon>Stratiomyomorpha</taxon>
        <taxon>Stratiomyidae</taxon>
        <taxon>Hermetiinae</taxon>
        <taxon>Hermetia</taxon>
    </lineage>
</organism>
<keyword evidence="3 6" id="KW-0862">Zinc</keyword>
<feature type="binding site" evidence="6">
    <location>
        <position position="239"/>
    </location>
    <ligand>
        <name>Zn(2+)</name>
        <dbReference type="ChEBI" id="CHEBI:29105"/>
    </ligand>
</feature>
<dbReference type="GO" id="GO:0003677">
    <property type="term" value="F:DNA binding"/>
    <property type="evidence" value="ECO:0007669"/>
    <property type="project" value="UniProtKB-UniRule"/>
</dbReference>
<dbReference type="GO" id="GO:0008270">
    <property type="term" value="F:zinc ion binding"/>
    <property type="evidence" value="ECO:0007669"/>
    <property type="project" value="UniProtKB-UniRule"/>
</dbReference>
<evidence type="ECO:0008006" key="11">
    <source>
        <dbReference type="Google" id="ProtNLM"/>
    </source>
</evidence>
<keyword evidence="10" id="KW-1185">Reference proteome</keyword>
<proteinExistence type="predicted"/>
<dbReference type="Proteomes" id="UP000594454">
    <property type="component" value="Chromosome 6"/>
</dbReference>
<evidence type="ECO:0000313" key="10">
    <source>
        <dbReference type="Proteomes" id="UP000594454"/>
    </source>
</evidence>
<evidence type="ECO:0000256" key="4">
    <source>
        <dbReference type="ARBA" id="ARBA00023125"/>
    </source>
</evidence>
<dbReference type="PROSITE" id="PS51915">
    <property type="entry name" value="ZAD"/>
    <property type="match status" value="1"/>
</dbReference>
<dbReference type="SUPFAM" id="SSF57716">
    <property type="entry name" value="Glucocorticoid receptor-like (DNA-binding domain)"/>
    <property type="match status" value="2"/>
</dbReference>
<dbReference type="InterPro" id="IPR006612">
    <property type="entry name" value="THAP_Znf"/>
</dbReference>
<feature type="binding site" evidence="6">
    <location>
        <position position="242"/>
    </location>
    <ligand>
        <name>Zn(2+)</name>
        <dbReference type="ChEBI" id="CHEBI:29105"/>
    </ligand>
</feature>
<name>A0A7R8V2T4_HERIL</name>
<feature type="binding site" evidence="6">
    <location>
        <position position="195"/>
    </location>
    <ligand>
        <name>Zn(2+)</name>
        <dbReference type="ChEBI" id="CHEBI:29105"/>
    </ligand>
</feature>
<dbReference type="OrthoDB" id="8948150at2759"/>
<accession>A0A7R8V2T4</accession>
<keyword evidence="2 5" id="KW-0863">Zinc-finger</keyword>
<feature type="domain" description="ZAD" evidence="8">
    <location>
        <begin position="193"/>
        <end position="266"/>
    </location>
</feature>
<dbReference type="PROSITE" id="PS50950">
    <property type="entry name" value="ZF_THAP"/>
    <property type="match status" value="1"/>
</dbReference>
<feature type="binding site" evidence="6">
    <location>
        <position position="198"/>
    </location>
    <ligand>
        <name>Zn(2+)</name>
        <dbReference type="ChEBI" id="CHEBI:29105"/>
    </ligand>
</feature>
<dbReference type="InterPro" id="IPR012934">
    <property type="entry name" value="Znf_AD"/>
</dbReference>
<dbReference type="Pfam" id="PF05485">
    <property type="entry name" value="THAP"/>
    <property type="match status" value="1"/>
</dbReference>
<dbReference type="SMART" id="SM00980">
    <property type="entry name" value="THAP"/>
    <property type="match status" value="1"/>
</dbReference>
<dbReference type="Gene3D" id="3.40.1800.20">
    <property type="match status" value="1"/>
</dbReference>
<protein>
    <recommendedName>
        <fullName evidence="11">THAP-type domain-containing protein</fullName>
    </recommendedName>
</protein>
<dbReference type="EMBL" id="LR899014">
    <property type="protein sequence ID" value="CAD7091826.1"/>
    <property type="molecule type" value="Genomic_DNA"/>
</dbReference>
<feature type="domain" description="THAP-type" evidence="7">
    <location>
        <begin position="2"/>
        <end position="90"/>
    </location>
</feature>
<dbReference type="AlphaFoldDB" id="A0A7R8V2T4"/>
<evidence type="ECO:0000256" key="5">
    <source>
        <dbReference type="PROSITE-ProRule" id="PRU00309"/>
    </source>
</evidence>
<evidence type="ECO:0000256" key="1">
    <source>
        <dbReference type="ARBA" id="ARBA00022723"/>
    </source>
</evidence>
<evidence type="ECO:0000256" key="3">
    <source>
        <dbReference type="ARBA" id="ARBA00022833"/>
    </source>
</evidence>
<evidence type="ECO:0000256" key="2">
    <source>
        <dbReference type="ARBA" id="ARBA00022771"/>
    </source>
</evidence>
<evidence type="ECO:0000259" key="7">
    <source>
        <dbReference type="PROSITE" id="PS50950"/>
    </source>
</evidence>